<dbReference type="AlphaFoldDB" id="A0A0F9XFN6"/>
<dbReference type="SMART" id="SM00226">
    <property type="entry name" value="LMWPc"/>
    <property type="match status" value="1"/>
</dbReference>
<name>A0A0F9XFN6_9ZZZZ</name>
<dbReference type="PANTHER" id="PTHR43428">
    <property type="entry name" value="ARSENATE REDUCTASE"/>
    <property type="match status" value="1"/>
</dbReference>
<dbReference type="InterPro" id="IPR023485">
    <property type="entry name" value="Ptyr_pPase"/>
</dbReference>
<gene>
    <name evidence="3" type="ORF">LCGC14_0225710</name>
</gene>
<dbReference type="Gene3D" id="3.40.50.2300">
    <property type="match status" value="1"/>
</dbReference>
<protein>
    <recommendedName>
        <fullName evidence="2">Phosphotyrosine protein phosphatase I domain-containing protein</fullName>
    </recommendedName>
</protein>
<accession>A0A0F9XFN6</accession>
<keyword evidence="1" id="KW-0059">Arsenical resistance</keyword>
<dbReference type="EMBL" id="LAZR01000108">
    <property type="protein sequence ID" value="KKN90628.1"/>
    <property type="molecule type" value="Genomic_DNA"/>
</dbReference>
<comment type="caution">
    <text evidence="3">The sequence shown here is derived from an EMBL/GenBank/DDBJ whole genome shotgun (WGS) entry which is preliminary data.</text>
</comment>
<dbReference type="PANTHER" id="PTHR43428:SF1">
    <property type="entry name" value="ARSENATE REDUCTASE"/>
    <property type="match status" value="1"/>
</dbReference>
<dbReference type="Pfam" id="PF01451">
    <property type="entry name" value="LMWPc"/>
    <property type="match status" value="1"/>
</dbReference>
<dbReference type="GO" id="GO:0046685">
    <property type="term" value="P:response to arsenic-containing substance"/>
    <property type="evidence" value="ECO:0007669"/>
    <property type="project" value="UniProtKB-KW"/>
</dbReference>
<reference evidence="3" key="1">
    <citation type="journal article" date="2015" name="Nature">
        <title>Complex archaea that bridge the gap between prokaryotes and eukaryotes.</title>
        <authorList>
            <person name="Spang A."/>
            <person name="Saw J.H."/>
            <person name="Jorgensen S.L."/>
            <person name="Zaremba-Niedzwiedzka K."/>
            <person name="Martijn J."/>
            <person name="Lind A.E."/>
            <person name="van Eijk R."/>
            <person name="Schleper C."/>
            <person name="Guy L."/>
            <person name="Ettema T.J."/>
        </authorList>
    </citation>
    <scope>NUCLEOTIDE SEQUENCE</scope>
</reference>
<evidence type="ECO:0000259" key="2">
    <source>
        <dbReference type="SMART" id="SM00226"/>
    </source>
</evidence>
<evidence type="ECO:0000256" key="1">
    <source>
        <dbReference type="ARBA" id="ARBA00022849"/>
    </source>
</evidence>
<dbReference type="InterPro" id="IPR036196">
    <property type="entry name" value="Ptyr_pPase_sf"/>
</dbReference>
<proteinExistence type="predicted"/>
<dbReference type="SUPFAM" id="SSF52788">
    <property type="entry name" value="Phosphotyrosine protein phosphatases I"/>
    <property type="match status" value="1"/>
</dbReference>
<feature type="domain" description="Phosphotyrosine protein phosphatase I" evidence="2">
    <location>
        <begin position="7"/>
        <end position="144"/>
    </location>
</feature>
<evidence type="ECO:0000313" key="3">
    <source>
        <dbReference type="EMBL" id="KKN90628.1"/>
    </source>
</evidence>
<dbReference type="CDD" id="cd16345">
    <property type="entry name" value="LMWP_ArsC"/>
    <property type="match status" value="1"/>
</dbReference>
<organism evidence="3">
    <name type="scientific">marine sediment metagenome</name>
    <dbReference type="NCBI Taxonomy" id="412755"/>
    <lineage>
        <taxon>unclassified sequences</taxon>
        <taxon>metagenomes</taxon>
        <taxon>ecological metagenomes</taxon>
    </lineage>
</organism>
<sequence>MNAERKRVVLFLCTGNSCRSQMAEALLRRHGGGRFEVHSAGTGPHPIAERTKQVMAEVDISLDGHRPKHVDELLETVTVDYLITVCGNAEETCPAVWPRSPDLQRLHWPFDDPAAATGSDEDKLALFRRVRDQIDATIRSWLAEAED</sequence>